<sequence length="107" mass="12756">MNQHHIEDDGWQSNGGFPDLETAPRQEYSEEELTTDDEEERYHNRRGFAPSWDNTEELIGRIYEQIVLNNAETIKIDEEVKKELEQVKDLFRRYKIMPKKPTEGCQK</sequence>
<dbReference type="EnsemblMetazoa" id="AFAF007888-RA">
    <property type="protein sequence ID" value="AFAF007888-PA"/>
    <property type="gene ID" value="AFAF007888"/>
</dbReference>
<evidence type="ECO:0000313" key="2">
    <source>
        <dbReference type="EnsemblMetazoa" id="AFAF007888-PA"/>
    </source>
</evidence>
<dbReference type="EMBL" id="AXCN02002346">
    <property type="status" value="NOT_ANNOTATED_CDS"/>
    <property type="molecule type" value="Genomic_DNA"/>
</dbReference>
<dbReference type="VEuPathDB" id="VectorBase:AFAF007888"/>
<feature type="region of interest" description="Disordered" evidence="1">
    <location>
        <begin position="1"/>
        <end position="50"/>
    </location>
</feature>
<dbReference type="Proteomes" id="UP000075886">
    <property type="component" value="Unassembled WGS sequence"/>
</dbReference>
<proteinExistence type="predicted"/>
<name>A0A182QDB7_9DIPT</name>
<feature type="compositionally biased region" description="Acidic residues" evidence="1">
    <location>
        <begin position="29"/>
        <end position="39"/>
    </location>
</feature>
<reference evidence="2" key="2">
    <citation type="submission" date="2020-05" db="UniProtKB">
        <authorList>
            <consortium name="EnsemblMetazoa"/>
        </authorList>
    </citation>
    <scope>IDENTIFICATION</scope>
    <source>
        <strain evidence="2">FAR1</strain>
    </source>
</reference>
<protein>
    <submittedName>
        <fullName evidence="2">Uncharacterized protein</fullName>
    </submittedName>
</protein>
<keyword evidence="3" id="KW-1185">Reference proteome</keyword>
<reference evidence="3" key="1">
    <citation type="submission" date="2014-01" db="EMBL/GenBank/DDBJ databases">
        <title>The Genome Sequence of Anopheles farauti FAR1 (V2).</title>
        <authorList>
            <consortium name="The Broad Institute Genomics Platform"/>
            <person name="Neafsey D.E."/>
            <person name="Besansky N."/>
            <person name="Howell P."/>
            <person name="Walton C."/>
            <person name="Young S.K."/>
            <person name="Zeng Q."/>
            <person name="Gargeya S."/>
            <person name="Fitzgerald M."/>
            <person name="Haas B."/>
            <person name="Abouelleil A."/>
            <person name="Allen A.W."/>
            <person name="Alvarado L."/>
            <person name="Arachchi H.M."/>
            <person name="Berlin A.M."/>
            <person name="Chapman S.B."/>
            <person name="Gainer-Dewar J."/>
            <person name="Goldberg J."/>
            <person name="Griggs A."/>
            <person name="Gujja S."/>
            <person name="Hansen M."/>
            <person name="Howarth C."/>
            <person name="Imamovic A."/>
            <person name="Ireland A."/>
            <person name="Larimer J."/>
            <person name="McCowan C."/>
            <person name="Murphy C."/>
            <person name="Pearson M."/>
            <person name="Poon T.W."/>
            <person name="Priest M."/>
            <person name="Roberts A."/>
            <person name="Saif S."/>
            <person name="Shea T."/>
            <person name="Sisk P."/>
            <person name="Sykes S."/>
            <person name="Wortman J."/>
            <person name="Nusbaum C."/>
            <person name="Birren B."/>
        </authorList>
    </citation>
    <scope>NUCLEOTIDE SEQUENCE [LARGE SCALE GENOMIC DNA]</scope>
    <source>
        <strain evidence="3">FAR1</strain>
    </source>
</reference>
<organism evidence="2 3">
    <name type="scientific">Anopheles farauti</name>
    <dbReference type="NCBI Taxonomy" id="69004"/>
    <lineage>
        <taxon>Eukaryota</taxon>
        <taxon>Metazoa</taxon>
        <taxon>Ecdysozoa</taxon>
        <taxon>Arthropoda</taxon>
        <taxon>Hexapoda</taxon>
        <taxon>Insecta</taxon>
        <taxon>Pterygota</taxon>
        <taxon>Neoptera</taxon>
        <taxon>Endopterygota</taxon>
        <taxon>Diptera</taxon>
        <taxon>Nematocera</taxon>
        <taxon>Culicoidea</taxon>
        <taxon>Culicidae</taxon>
        <taxon>Anophelinae</taxon>
        <taxon>Anopheles</taxon>
    </lineage>
</organism>
<evidence type="ECO:0000256" key="1">
    <source>
        <dbReference type="SAM" id="MobiDB-lite"/>
    </source>
</evidence>
<dbReference type="AlphaFoldDB" id="A0A182QDB7"/>
<evidence type="ECO:0000313" key="3">
    <source>
        <dbReference type="Proteomes" id="UP000075886"/>
    </source>
</evidence>
<accession>A0A182QDB7</accession>